<evidence type="ECO:0000313" key="5">
    <source>
        <dbReference type="RefSeq" id="XP_006821295.1"/>
    </source>
</evidence>
<evidence type="ECO:0000313" key="4">
    <source>
        <dbReference type="Proteomes" id="UP000694865"/>
    </source>
</evidence>
<dbReference type="InterPro" id="IPR002109">
    <property type="entry name" value="Glutaredoxin"/>
</dbReference>
<dbReference type="Gene3D" id="1.20.1050.10">
    <property type="match status" value="1"/>
</dbReference>
<dbReference type="Pfam" id="PF00462">
    <property type="entry name" value="Glutaredoxin"/>
    <property type="match status" value="1"/>
</dbReference>
<dbReference type="PANTHER" id="PTHR12782:SF5">
    <property type="entry name" value="PROSTAGLANDIN E SYNTHASE 2"/>
    <property type="match status" value="1"/>
</dbReference>
<dbReference type="InterPro" id="IPR036249">
    <property type="entry name" value="Thioredoxin-like_sf"/>
</dbReference>
<dbReference type="InterPro" id="IPR034335">
    <property type="entry name" value="PGES2_C"/>
</dbReference>
<evidence type="ECO:0000256" key="1">
    <source>
        <dbReference type="ARBA" id="ARBA00007409"/>
    </source>
</evidence>
<evidence type="ECO:0000256" key="2">
    <source>
        <dbReference type="ARBA" id="ARBA00023098"/>
    </source>
</evidence>
<dbReference type="InterPro" id="IPR036282">
    <property type="entry name" value="Glutathione-S-Trfase_C_sf"/>
</dbReference>
<dbReference type="CDD" id="cd03197">
    <property type="entry name" value="GST_C_mPGES2"/>
    <property type="match status" value="1"/>
</dbReference>
<reference evidence="5" key="1">
    <citation type="submission" date="2025-08" db="UniProtKB">
        <authorList>
            <consortium name="RefSeq"/>
        </authorList>
    </citation>
    <scope>IDENTIFICATION</scope>
    <source>
        <tissue evidence="5">Testes</tissue>
    </source>
</reference>
<protein>
    <submittedName>
        <fullName evidence="5">Prostaglandin E synthase 2-like</fullName>
    </submittedName>
</protein>
<dbReference type="GeneID" id="100377537"/>
<feature type="domain" description="Glutaredoxin" evidence="3">
    <location>
        <begin position="99"/>
        <end position="149"/>
    </location>
</feature>
<proteinExistence type="inferred from homology"/>
<comment type="similarity">
    <text evidence="1">Belongs to the GST superfamily.</text>
</comment>
<name>A0ABM0MMQ4_SACKO</name>
<gene>
    <name evidence="5" type="primary">LOC100377537</name>
</gene>
<dbReference type="SUPFAM" id="SSF47616">
    <property type="entry name" value="GST C-terminal domain-like"/>
    <property type="match status" value="1"/>
</dbReference>
<evidence type="ECO:0000259" key="3">
    <source>
        <dbReference type="Pfam" id="PF00462"/>
    </source>
</evidence>
<dbReference type="SFLD" id="SFLDG01182">
    <property type="entry name" value="Prostaglandin_E_synthase_like"/>
    <property type="match status" value="1"/>
</dbReference>
<accession>A0ABM0MMQ4</accession>
<dbReference type="Gene3D" id="6.20.200.30">
    <property type="match status" value="1"/>
</dbReference>
<dbReference type="InterPro" id="IPR040079">
    <property type="entry name" value="Glutathione_S-Trfase"/>
</dbReference>
<dbReference type="RefSeq" id="XP_006821295.1">
    <property type="nucleotide sequence ID" value="XM_006821232.1"/>
</dbReference>
<dbReference type="Gene3D" id="3.40.30.10">
    <property type="entry name" value="Glutaredoxin"/>
    <property type="match status" value="1"/>
</dbReference>
<dbReference type="InterPro" id="IPR034334">
    <property type="entry name" value="PGES2"/>
</dbReference>
<keyword evidence="2" id="KW-0443">Lipid metabolism</keyword>
<dbReference type="PROSITE" id="PS51354">
    <property type="entry name" value="GLUTAREDOXIN_2"/>
    <property type="match status" value="1"/>
</dbReference>
<dbReference type="SFLD" id="SFLDG01203">
    <property type="entry name" value="Prostaglandin_E_synthase_like1"/>
    <property type="match status" value="1"/>
</dbReference>
<dbReference type="SUPFAM" id="SSF52833">
    <property type="entry name" value="Thioredoxin-like"/>
    <property type="match status" value="1"/>
</dbReference>
<keyword evidence="4" id="KW-1185">Reference proteome</keyword>
<dbReference type="Proteomes" id="UP000694865">
    <property type="component" value="Unplaced"/>
</dbReference>
<dbReference type="SFLD" id="SFLDS00019">
    <property type="entry name" value="Glutathione_Transferase_(cytos"/>
    <property type="match status" value="1"/>
</dbReference>
<organism evidence="4 5">
    <name type="scientific">Saccoglossus kowalevskii</name>
    <name type="common">Acorn worm</name>
    <dbReference type="NCBI Taxonomy" id="10224"/>
    <lineage>
        <taxon>Eukaryota</taxon>
        <taxon>Metazoa</taxon>
        <taxon>Hemichordata</taxon>
        <taxon>Enteropneusta</taxon>
        <taxon>Harrimaniidae</taxon>
        <taxon>Saccoglossus</taxon>
    </lineage>
</organism>
<sequence>MVSRFAGTFHKPVAKYRCIRTQTVIGMCYTFRNSSTETNRPRNHRKTQTISLVAGASAVAFSSYVLLGRKLEAKEQISKDLQSVTHIQGPANMNDLKLTIFQYHTCPFCRKVRAFFDFYGFSYDVVEVNPVLRKEIKFSPYRKVPIVTAKNGDINAENVQLNDSSLIVSALHSYMIGENKQLTEILTYFPEMTSENAKGKKVKEYTNKYEIMLGQPQQNMASRKEEKEWRSWVDSVFVHTLSPNVYRTPSEAVKAFDYISETGKFSTVEKYIAKYVGAAAMYFISKLLKRKWNLKDDVRQSLYEEADKWMQAVGPDRDFMGGDLPNLADLAMYGVLSAIEGFDAFNDLLDNTSIKPWYKKTKQAVASHAGAN</sequence>
<dbReference type="PANTHER" id="PTHR12782">
    <property type="entry name" value="MICROSOMAL PROSTAGLANDIN E SYNTHASE-2"/>
    <property type="match status" value="1"/>
</dbReference>